<dbReference type="GO" id="GO:0015833">
    <property type="term" value="P:peptide transport"/>
    <property type="evidence" value="ECO:0007669"/>
    <property type="project" value="InterPro"/>
</dbReference>
<gene>
    <name evidence="6" type="ORF">NSK11_contig00105-0018</name>
</gene>
<evidence type="ECO:0000313" key="6">
    <source>
        <dbReference type="EMBL" id="GAP31161.1"/>
    </source>
</evidence>
<accession>A0A0B8NBG5</accession>
<dbReference type="InterPro" id="IPR013563">
    <property type="entry name" value="Oligopep_ABC_C"/>
</dbReference>
<dbReference type="EMBL" id="BBYQ01000105">
    <property type="protein sequence ID" value="GAP31161.1"/>
    <property type="molecule type" value="Genomic_DNA"/>
</dbReference>
<reference evidence="6 7" key="2">
    <citation type="journal article" date="2016" name="Genome Announc.">
        <title>Draft Genome Sequence of Erythromycin- and Oxytetracycline-Sensitive Nocardia seriolae Strain U-1 (NBRC 110359).</title>
        <authorList>
            <person name="Imajoh M."/>
            <person name="Sukeda M."/>
            <person name="Shimizu M."/>
            <person name="Yamane J."/>
            <person name="Ohnishi K."/>
            <person name="Oshima S."/>
        </authorList>
    </citation>
    <scope>NUCLEOTIDE SEQUENCE [LARGE SCALE GENOMIC DNA]</scope>
    <source>
        <strain evidence="6 7">U-1</strain>
    </source>
</reference>
<dbReference type="GeneID" id="93370045"/>
<evidence type="ECO:0000259" key="5">
    <source>
        <dbReference type="Pfam" id="PF08352"/>
    </source>
</evidence>
<keyword evidence="3 6" id="KW-0067">ATP-binding</keyword>
<keyword evidence="7" id="KW-1185">Reference proteome</keyword>
<organism evidence="6 7">
    <name type="scientific">Nocardia seriolae</name>
    <dbReference type="NCBI Taxonomy" id="37332"/>
    <lineage>
        <taxon>Bacteria</taxon>
        <taxon>Bacillati</taxon>
        <taxon>Actinomycetota</taxon>
        <taxon>Actinomycetes</taxon>
        <taxon>Mycobacteriales</taxon>
        <taxon>Nocardiaceae</taxon>
        <taxon>Nocardia</taxon>
    </lineage>
</organism>
<feature type="domain" description="Oligopeptide/dipeptide ABC transporter C-terminal" evidence="5">
    <location>
        <begin position="8"/>
        <end position="46"/>
    </location>
</feature>
<proteinExistence type="predicted"/>
<evidence type="ECO:0000256" key="1">
    <source>
        <dbReference type="ARBA" id="ARBA00022448"/>
    </source>
</evidence>
<dbReference type="Pfam" id="PF08352">
    <property type="entry name" value="oligo_HPY"/>
    <property type="match status" value="1"/>
</dbReference>
<dbReference type="GO" id="GO:0005524">
    <property type="term" value="F:ATP binding"/>
    <property type="evidence" value="ECO:0007669"/>
    <property type="project" value="UniProtKB-KW"/>
</dbReference>
<dbReference type="RefSeq" id="WP_106852438.1">
    <property type="nucleotide sequence ID" value="NZ_AP017900.1"/>
</dbReference>
<reference evidence="7" key="1">
    <citation type="submission" date="2015-07" db="EMBL/GenBank/DDBJ databases">
        <title>Nocardia seriolae U-1 whole genome shotgun sequence.</title>
        <authorList>
            <person name="Imajoh M."/>
            <person name="Fukumoto Y."/>
            <person name="Sukeda M."/>
            <person name="Yamane J."/>
            <person name="Yamasaki K."/>
            <person name="Shimizu M."/>
            <person name="Ohnishi K."/>
            <person name="Oshima S."/>
        </authorList>
    </citation>
    <scope>NUCLEOTIDE SEQUENCE [LARGE SCALE GENOMIC DNA]</scope>
    <source>
        <strain evidence="7">U-1</strain>
    </source>
</reference>
<evidence type="ECO:0000256" key="2">
    <source>
        <dbReference type="ARBA" id="ARBA00022741"/>
    </source>
</evidence>
<sequence>MLRGGGIVETGPVTAVFRKPREEYTRRLIDAVPAPDPVRARRGENSAASQPLALGA</sequence>
<keyword evidence="1" id="KW-0813">Transport</keyword>
<dbReference type="Proteomes" id="UP000037179">
    <property type="component" value="Unassembled WGS sequence"/>
</dbReference>
<dbReference type="OrthoDB" id="8036461at2"/>
<protein>
    <submittedName>
        <fullName evidence="6">Peptide ABC transporter ATP-binding protein</fullName>
    </submittedName>
</protein>
<evidence type="ECO:0000313" key="7">
    <source>
        <dbReference type="Proteomes" id="UP000037179"/>
    </source>
</evidence>
<evidence type="ECO:0000256" key="3">
    <source>
        <dbReference type="ARBA" id="ARBA00022840"/>
    </source>
</evidence>
<dbReference type="AlphaFoldDB" id="A0A0B8NBG5"/>
<evidence type="ECO:0000256" key="4">
    <source>
        <dbReference type="SAM" id="MobiDB-lite"/>
    </source>
</evidence>
<comment type="caution">
    <text evidence="6">The sequence shown here is derived from an EMBL/GenBank/DDBJ whole genome shotgun (WGS) entry which is preliminary data.</text>
</comment>
<feature type="region of interest" description="Disordered" evidence="4">
    <location>
        <begin position="34"/>
        <end position="56"/>
    </location>
</feature>
<name>A0A0B8NBG5_9NOCA</name>
<dbReference type="InterPro" id="IPR027417">
    <property type="entry name" value="P-loop_NTPase"/>
</dbReference>
<keyword evidence="2" id="KW-0547">Nucleotide-binding</keyword>
<dbReference type="Gene3D" id="3.40.50.300">
    <property type="entry name" value="P-loop containing nucleotide triphosphate hydrolases"/>
    <property type="match status" value="1"/>
</dbReference>